<dbReference type="InterPro" id="IPR036962">
    <property type="entry name" value="Glyco_hydro_3_N_sf"/>
</dbReference>
<keyword evidence="3" id="KW-0326">Glycosidase</keyword>
<dbReference type="InterPro" id="IPR001764">
    <property type="entry name" value="Glyco_hydro_3_N"/>
</dbReference>
<organism evidence="6 7">
    <name type="scientific">Arthrobacter crusticola</name>
    <dbReference type="NCBI Taxonomy" id="2547960"/>
    <lineage>
        <taxon>Bacteria</taxon>
        <taxon>Bacillati</taxon>
        <taxon>Actinomycetota</taxon>
        <taxon>Actinomycetes</taxon>
        <taxon>Micrococcales</taxon>
        <taxon>Micrococcaceae</taxon>
        <taxon>Arthrobacter</taxon>
    </lineage>
</organism>
<dbReference type="Proteomes" id="UP000295411">
    <property type="component" value="Unassembled WGS sequence"/>
</dbReference>
<reference evidence="6 7" key="1">
    <citation type="submission" date="2019-03" db="EMBL/GenBank/DDBJ databases">
        <title>Arthrobacter sp. nov., an bacterium isolated from biocrust in Mu Us Desert.</title>
        <authorList>
            <person name="Lixiong L."/>
        </authorList>
    </citation>
    <scope>NUCLEOTIDE SEQUENCE [LARGE SCALE GENOMIC DNA]</scope>
    <source>
        <strain evidence="6 7">SLN-3</strain>
    </source>
</reference>
<dbReference type="SUPFAM" id="SSF51445">
    <property type="entry name" value="(Trans)glycosidases"/>
    <property type="match status" value="1"/>
</dbReference>
<dbReference type="GO" id="GO:0004553">
    <property type="term" value="F:hydrolase activity, hydrolyzing O-glycosyl compounds"/>
    <property type="evidence" value="ECO:0007669"/>
    <property type="project" value="InterPro"/>
</dbReference>
<dbReference type="EMBL" id="SMTK01000002">
    <property type="protein sequence ID" value="TDK26862.1"/>
    <property type="molecule type" value="Genomic_DNA"/>
</dbReference>
<dbReference type="Gene3D" id="3.20.20.300">
    <property type="entry name" value="Glycoside hydrolase, family 3, N-terminal domain"/>
    <property type="match status" value="1"/>
</dbReference>
<dbReference type="PANTHER" id="PTHR30480:SF16">
    <property type="entry name" value="GLYCOSIDE HYDROLASE FAMILY 3 DOMAIN PROTEIN"/>
    <property type="match status" value="1"/>
</dbReference>
<evidence type="ECO:0000259" key="5">
    <source>
        <dbReference type="Pfam" id="PF00933"/>
    </source>
</evidence>
<evidence type="ECO:0000256" key="1">
    <source>
        <dbReference type="ARBA" id="ARBA00005336"/>
    </source>
</evidence>
<dbReference type="PANTHER" id="PTHR30480">
    <property type="entry name" value="BETA-HEXOSAMINIDASE-RELATED"/>
    <property type="match status" value="1"/>
</dbReference>
<feature type="compositionally biased region" description="Basic and acidic residues" evidence="4">
    <location>
        <begin position="1"/>
        <end position="20"/>
    </location>
</feature>
<comment type="similarity">
    <text evidence="1">Belongs to the glycosyl hydrolase 3 family.</text>
</comment>
<feature type="region of interest" description="Disordered" evidence="4">
    <location>
        <begin position="375"/>
        <end position="395"/>
    </location>
</feature>
<dbReference type="InterPro" id="IPR017853">
    <property type="entry name" value="GH"/>
</dbReference>
<dbReference type="Pfam" id="PF00933">
    <property type="entry name" value="Glyco_hydro_3"/>
    <property type="match status" value="1"/>
</dbReference>
<keyword evidence="7" id="KW-1185">Reference proteome</keyword>
<evidence type="ECO:0000256" key="3">
    <source>
        <dbReference type="ARBA" id="ARBA00023295"/>
    </source>
</evidence>
<feature type="compositionally biased region" description="Low complexity" evidence="4">
    <location>
        <begin position="378"/>
        <end position="395"/>
    </location>
</feature>
<evidence type="ECO:0000256" key="4">
    <source>
        <dbReference type="SAM" id="MobiDB-lite"/>
    </source>
</evidence>
<dbReference type="InterPro" id="IPR050226">
    <property type="entry name" value="NagZ_Beta-hexosaminidase"/>
</dbReference>
<dbReference type="GO" id="GO:0009254">
    <property type="term" value="P:peptidoglycan turnover"/>
    <property type="evidence" value="ECO:0007669"/>
    <property type="project" value="TreeGrafter"/>
</dbReference>
<name>A0A4V3AMG9_9MICC</name>
<protein>
    <submittedName>
        <fullName evidence="6">Glycoside hydrolase family 3 protein</fullName>
    </submittedName>
</protein>
<dbReference type="GO" id="GO:0005975">
    <property type="term" value="P:carbohydrate metabolic process"/>
    <property type="evidence" value="ECO:0007669"/>
    <property type="project" value="InterPro"/>
</dbReference>
<accession>A0A4V3AMG9</accession>
<comment type="caution">
    <text evidence="6">The sequence shown here is derived from an EMBL/GenBank/DDBJ whole genome shotgun (WGS) entry which is preliminary data.</text>
</comment>
<evidence type="ECO:0000313" key="6">
    <source>
        <dbReference type="EMBL" id="TDK26862.1"/>
    </source>
</evidence>
<evidence type="ECO:0000256" key="2">
    <source>
        <dbReference type="ARBA" id="ARBA00022801"/>
    </source>
</evidence>
<dbReference type="AlphaFoldDB" id="A0A4V3AMG9"/>
<sequence>MGLRDGRLHPDHPAGDDLLHPRAAPAQRRTGVRGGEGVNAADRLRLVNSVILPGFLGTALPAWLEEALRNGLGGVVYFSQNIDPDTPGAVGRLSEAVLAANPHAVIGIDEEGGNVTRLQSAAGSGIPGAAVLGVLDDIGLTEDAGRDIGVLARAAGVNLVLAPVADVNTNPLNPIIGVRSFGADTARVSAHTAALIRGLQSAGVGACAKHFPGHGDTSTDSHLELPRVELSLEEMRRDHLPPFTAAVKQSVAAVMSAHIVIPELGELPATLNPAAAALLRELGHDGLLVTDALDMAAVRAGVGSGPGAVLALKAGADLLCVGNPSNLGPKAGSTSDEDDYREVRDALLAALDDGTLTTSHFETASRRIRRFVETTRQARAAAPDSAGSAPAPSGRDWVEAAGRALTGVLPAWSRNGTAADPVQLLDGRGRTNIAAGPLSDVFSAALARRTPVRRSALPDPAGTTDLVGSLGLTPESRVVVLTDDLAPGGAQLAAAQAVHRLLPGAAWVHTGTVPADGQDLPAVYTHGTSRASAEALAARLLG</sequence>
<feature type="region of interest" description="Disordered" evidence="4">
    <location>
        <begin position="1"/>
        <end position="35"/>
    </location>
</feature>
<feature type="domain" description="Glycoside hydrolase family 3 N-terminal" evidence="5">
    <location>
        <begin position="69"/>
        <end position="370"/>
    </location>
</feature>
<evidence type="ECO:0000313" key="7">
    <source>
        <dbReference type="Proteomes" id="UP000295411"/>
    </source>
</evidence>
<dbReference type="OrthoDB" id="9805821at2"/>
<proteinExistence type="inferred from homology"/>
<keyword evidence="2 6" id="KW-0378">Hydrolase</keyword>
<gene>
    <name evidence="6" type="ORF">E2F48_06780</name>
</gene>